<feature type="transmembrane region" description="Helical" evidence="1">
    <location>
        <begin position="217"/>
        <end position="237"/>
    </location>
</feature>
<proteinExistence type="predicted"/>
<reference evidence="2 3" key="1">
    <citation type="submission" date="2020-05" db="EMBL/GenBank/DDBJ databases">
        <title>Genomic Encyclopedia of Type Strains, Phase IV (KMG-V): Genome sequencing to study the core and pangenomes of soil and plant-associated prokaryotes.</title>
        <authorList>
            <person name="Whitman W."/>
        </authorList>
    </citation>
    <scope>NUCLEOTIDE SEQUENCE [LARGE SCALE GENOMIC DNA]</scope>
    <source>
        <strain evidence="2 3">9A</strain>
    </source>
</reference>
<comment type="caution">
    <text evidence="2">The sequence shown here is derived from an EMBL/GenBank/DDBJ whole genome shotgun (WGS) entry which is preliminary data.</text>
</comment>
<name>A0ABX2FMT0_9BACT</name>
<keyword evidence="1" id="KW-0812">Transmembrane</keyword>
<accession>A0ABX2FMT0</accession>
<dbReference type="RefSeq" id="WP_173809196.1">
    <property type="nucleotide sequence ID" value="NZ_JABSNP010000004.1"/>
</dbReference>
<sequence>MALVLPAVSRLRPLLLFAGLALAVVATEHLVTTRPIFFQRPALPMAVAFDVLVGLPALFYWLVVRRYGLPLSTLVAALGACLALATWLLPAGQQQPLRALAFLPALLEGATLALAVARAGRLWRAYRAARQHRGRGPSLGQALEQVLGWPGVLLVAESNMLRYAVLGWWAPLEVRPAHAAFSGHRESGFVALMATAGFLTLIETAAVHLVVGHWHPVAANWLTFLSLYTVLLLVAHAHAVRLCPVLLSDALLEVRVGFAWRVVVPRAAVAAAAIREAPAPAADMLNAAKVLLASSNVLLTFAAPVVVAGPYGTRRTVRRLALYLDQPRAFLGALAGGPAA</sequence>
<organism evidence="2 3">
    <name type="scientific">Hymenobacter caeli</name>
    <dbReference type="NCBI Taxonomy" id="2735894"/>
    <lineage>
        <taxon>Bacteria</taxon>
        <taxon>Pseudomonadati</taxon>
        <taxon>Bacteroidota</taxon>
        <taxon>Cytophagia</taxon>
        <taxon>Cytophagales</taxon>
        <taxon>Hymenobacteraceae</taxon>
        <taxon>Hymenobacter</taxon>
    </lineage>
</organism>
<feature type="transmembrane region" description="Helical" evidence="1">
    <location>
        <begin position="101"/>
        <end position="120"/>
    </location>
</feature>
<evidence type="ECO:0000256" key="1">
    <source>
        <dbReference type="SAM" id="Phobius"/>
    </source>
</evidence>
<feature type="transmembrane region" description="Helical" evidence="1">
    <location>
        <begin position="189"/>
        <end position="211"/>
    </location>
</feature>
<evidence type="ECO:0000313" key="2">
    <source>
        <dbReference type="EMBL" id="NRT18460.1"/>
    </source>
</evidence>
<dbReference type="EMBL" id="JABSNP010000004">
    <property type="protein sequence ID" value="NRT18460.1"/>
    <property type="molecule type" value="Genomic_DNA"/>
</dbReference>
<keyword evidence="1" id="KW-1133">Transmembrane helix</keyword>
<protein>
    <submittedName>
        <fullName evidence="2">Uncharacterized membrane protein (UPF0136 family)</fullName>
    </submittedName>
</protein>
<feature type="transmembrane region" description="Helical" evidence="1">
    <location>
        <begin position="43"/>
        <end position="64"/>
    </location>
</feature>
<evidence type="ECO:0000313" key="3">
    <source>
        <dbReference type="Proteomes" id="UP000779507"/>
    </source>
</evidence>
<dbReference type="Proteomes" id="UP000779507">
    <property type="component" value="Unassembled WGS sequence"/>
</dbReference>
<feature type="transmembrane region" description="Helical" evidence="1">
    <location>
        <begin position="287"/>
        <end position="309"/>
    </location>
</feature>
<feature type="transmembrane region" description="Helical" evidence="1">
    <location>
        <begin position="71"/>
        <end position="89"/>
    </location>
</feature>
<keyword evidence="1" id="KW-0472">Membrane</keyword>
<keyword evidence="3" id="KW-1185">Reference proteome</keyword>
<gene>
    <name evidence="2" type="ORF">HNP98_001277</name>
</gene>